<evidence type="ECO:0000313" key="2">
    <source>
        <dbReference type="EMBL" id="TCD68617.1"/>
    </source>
</evidence>
<protein>
    <recommendedName>
        <fullName evidence="4">Transmembrane protein 135 N-terminal domain-containing protein</fullName>
    </recommendedName>
</protein>
<accession>A0A4V2MX39</accession>
<organism evidence="2 3">
    <name type="scientific">Steccherinum ochraceum</name>
    <dbReference type="NCBI Taxonomy" id="92696"/>
    <lineage>
        <taxon>Eukaryota</taxon>
        <taxon>Fungi</taxon>
        <taxon>Dikarya</taxon>
        <taxon>Basidiomycota</taxon>
        <taxon>Agaricomycotina</taxon>
        <taxon>Agaricomycetes</taxon>
        <taxon>Polyporales</taxon>
        <taxon>Steccherinaceae</taxon>
        <taxon>Steccherinum</taxon>
    </lineage>
</organism>
<comment type="caution">
    <text evidence="2">The sequence shown here is derived from an EMBL/GenBank/DDBJ whole genome shotgun (WGS) entry which is preliminary data.</text>
</comment>
<gene>
    <name evidence="2" type="ORF">EIP91_010272</name>
</gene>
<proteinExistence type="predicted"/>
<keyword evidence="3" id="KW-1185">Reference proteome</keyword>
<feature type="transmembrane region" description="Helical" evidence="1">
    <location>
        <begin position="386"/>
        <end position="408"/>
    </location>
</feature>
<keyword evidence="1" id="KW-1133">Transmembrane helix</keyword>
<reference evidence="2 3" key="1">
    <citation type="submission" date="2018-11" db="EMBL/GenBank/DDBJ databases">
        <title>Genome assembly of Steccherinum ochraceum LE-BIN_3174, the white-rot fungus of the Steccherinaceae family (The Residual Polyporoid clade, Polyporales, Basidiomycota).</title>
        <authorList>
            <person name="Fedorova T.V."/>
            <person name="Glazunova O.A."/>
            <person name="Landesman E.O."/>
            <person name="Moiseenko K.V."/>
            <person name="Psurtseva N.V."/>
            <person name="Savinova O.S."/>
            <person name="Shakhova N.V."/>
            <person name="Tyazhelova T.V."/>
            <person name="Vasina D.V."/>
        </authorList>
    </citation>
    <scope>NUCLEOTIDE SEQUENCE [LARGE SCALE GENOMIC DNA]</scope>
    <source>
        <strain evidence="2 3">LE-BIN_3174</strain>
    </source>
</reference>
<evidence type="ECO:0000313" key="3">
    <source>
        <dbReference type="Proteomes" id="UP000292702"/>
    </source>
</evidence>
<keyword evidence="1" id="KW-0472">Membrane</keyword>
<dbReference type="InterPro" id="IPR026749">
    <property type="entry name" value="Tmem135"/>
</dbReference>
<dbReference type="OrthoDB" id="291792at2759"/>
<evidence type="ECO:0008006" key="4">
    <source>
        <dbReference type="Google" id="ProtNLM"/>
    </source>
</evidence>
<dbReference type="PANTHER" id="PTHR12459:SF6">
    <property type="entry name" value="GB|AAD46013.1"/>
    <property type="match status" value="1"/>
</dbReference>
<dbReference type="EMBL" id="RWJN01000061">
    <property type="protein sequence ID" value="TCD68617.1"/>
    <property type="molecule type" value="Genomic_DNA"/>
</dbReference>
<dbReference type="AlphaFoldDB" id="A0A4V2MX39"/>
<name>A0A4V2MX39_9APHY</name>
<sequence length="578" mass="64327">MAHDEHPGRPPPLSRAPSYLQFAPRRAIASFENLVVLANYEERLRGARMIVWRDRGEKPVELDDLWECLEHASRGAARAGGVGFAIRAGVNLILLLTRIKRIPKSQRLAVIQHALFGEDCFRFAGMLGSFVGLYKLILNALPILLPKPLPYDADDTPNFRASLRASAPKNLSAPDDPFVEGSSTDDANMLTVPRASRQARLSTNAQAHQQWVRKKTRRWYSILAGAIAGAVAVGFEKEGRRTTIAQQLFVRGLQGSYNTFSARSGYSLPHGDVLLFSLCCGQILYSFLIRPDTLPPAYVNWMSHACKVHPSAVSVNRDLVTEGHFKIPDLDYIINRKDIAPGNLTELLERKRLAQLPTPDFGTLVGPCATIHPRIESCTYVQLERFFVVVRWMLPIYGALTVIPMLLFKRKAVMREPVRMLVKALAGTVRSSSFLGVFVVLFQSFNCGKYNLYNLLTSFRSSPTPSLLSTLARFIPQKLVDVLIQKPSFWLGGALSGLSLFVEEAHRREELAMYVLPRGLEGAWGVLRDRGLVRGMGSAGDVLLTSIGMGMVMSIYQNDPQHLSGLVRRILYQFVGPN</sequence>
<keyword evidence="1" id="KW-0812">Transmembrane</keyword>
<dbReference type="Proteomes" id="UP000292702">
    <property type="component" value="Unassembled WGS sequence"/>
</dbReference>
<feature type="transmembrane region" description="Helical" evidence="1">
    <location>
        <begin position="420"/>
        <end position="442"/>
    </location>
</feature>
<dbReference type="PANTHER" id="PTHR12459">
    <property type="entry name" value="TRANSMEMBRANE PROTEIN 135-RELATED"/>
    <property type="match status" value="1"/>
</dbReference>
<evidence type="ECO:0000256" key="1">
    <source>
        <dbReference type="SAM" id="Phobius"/>
    </source>
</evidence>